<feature type="compositionally biased region" description="Pro residues" evidence="1">
    <location>
        <begin position="868"/>
        <end position="896"/>
    </location>
</feature>
<feature type="compositionally biased region" description="Low complexity" evidence="1">
    <location>
        <begin position="840"/>
        <end position="852"/>
    </location>
</feature>
<dbReference type="PANTHER" id="PTHR46348:SF1">
    <property type="entry name" value="DELETED IN LUNG AND ESOPHAGEAL CANCER PROTEIN 1"/>
    <property type="match status" value="1"/>
</dbReference>
<feature type="region of interest" description="Disordered" evidence="1">
    <location>
        <begin position="551"/>
        <end position="571"/>
    </location>
</feature>
<gene>
    <name evidence="2" type="primary">DLEC1_1</name>
    <name evidence="2" type="ORF">HK097_005188</name>
</gene>
<dbReference type="GO" id="GO:0015631">
    <property type="term" value="F:tubulin binding"/>
    <property type="evidence" value="ECO:0007669"/>
    <property type="project" value="TreeGrafter"/>
</dbReference>
<dbReference type="EMBL" id="JADGJD010002433">
    <property type="protein sequence ID" value="KAJ3032591.1"/>
    <property type="molecule type" value="Genomic_DNA"/>
</dbReference>
<dbReference type="InterPro" id="IPR013783">
    <property type="entry name" value="Ig-like_fold"/>
</dbReference>
<sequence length="896" mass="97704">MIRLACDNTQVLKLPLLGIAQKPQIKITRIQFDDGSIIHHEGFQRDEVFDLVLPFGPQNPKAMSTCLFTVKNETLLRLPFKWITFDNPGTSASTTPPATINHPPESLLIDPPTGHLPPSTETIFEIRFTPQLIKIYDLLSRLSLLPDRPQSPSLRSPSPTPTITPITIRSTGHGIPYDLTVRPTLLAVPKTLSTGKPYTTTLTLTNHSVSRVAYDWALSNIDSRILDVSLSSTSGTIEPNSSISLELELVGGFPGRLEGALMCYTAHDLGPVLRVPVDAVVELVEGSIGFVEEIVDFGLIRLGGAKRCKVGLRSDAGLPVRWEVGWAKRGKEGGKDVKDGFVVCEPSEGILNPGERTDIVVEFIPLWYQSFRGILDCRISYLQPPTTVSSRSATPDSKITDLTNNELDETDPPIPSILAAAIELRAEVQTPSVRLLNPTNYVQAYITVPFKYTLTLQNNTLLPAEFKFLPIKMPGVQVTFTPETGTIPGGQDIDIRVQVLLTRLSDEDIHIPLNCHIEGMVPKNGLITADLQISVKAIDVTFRILSTTPDGTRTVTSPKTRISSASAPNGPKQRFDFGNECPIFANVTRTLVVRNLSAVEAPWRVWVEKFAATALEEEEDGDGAGAGAGVEVGGGRLKKSTSRASDLSGNILSENVSDDNPPLLPPTTVAKIGFTSQAGQEYINNIKGVRKLIQKMHLLLREGKGAAFHATPSHGTIPPWSEIHISLTSYNNLVGIFEDTFVCEIGEWIREIIPIRLGVVGLPVKFSGAQLVASRKDSPGGMDRVNFGTRILLPKPSPSLTIPQTPNHEPHSKVIHLENQTPRDILLQWKIFLHHVPISTSSSSTTTSTSRTPPTPPDLHTWLLPSTRRPPVPSPAVSPPPRIHLPPPPRPLPPGT</sequence>
<evidence type="ECO:0000313" key="2">
    <source>
        <dbReference type="EMBL" id="KAJ3032591.1"/>
    </source>
</evidence>
<accession>A0AAD5WZM9</accession>
<dbReference type="InterPro" id="IPR033304">
    <property type="entry name" value="DLEC1"/>
</dbReference>
<dbReference type="GO" id="GO:0005737">
    <property type="term" value="C:cytoplasm"/>
    <property type="evidence" value="ECO:0007669"/>
    <property type="project" value="TreeGrafter"/>
</dbReference>
<dbReference type="Gene3D" id="2.60.40.10">
    <property type="entry name" value="Immunoglobulins"/>
    <property type="match status" value="3"/>
</dbReference>
<keyword evidence="3" id="KW-1185">Reference proteome</keyword>
<proteinExistence type="predicted"/>
<evidence type="ECO:0000313" key="3">
    <source>
        <dbReference type="Proteomes" id="UP001212841"/>
    </source>
</evidence>
<dbReference type="AlphaFoldDB" id="A0AAD5WZM9"/>
<dbReference type="Proteomes" id="UP001212841">
    <property type="component" value="Unassembled WGS sequence"/>
</dbReference>
<evidence type="ECO:0000256" key="1">
    <source>
        <dbReference type="SAM" id="MobiDB-lite"/>
    </source>
</evidence>
<feature type="non-terminal residue" evidence="2">
    <location>
        <position position="896"/>
    </location>
</feature>
<dbReference type="GO" id="GO:0005929">
    <property type="term" value="C:cilium"/>
    <property type="evidence" value="ECO:0007669"/>
    <property type="project" value="TreeGrafter"/>
</dbReference>
<name>A0AAD5WZM9_9FUNG</name>
<organism evidence="2 3">
    <name type="scientific">Rhizophlyctis rosea</name>
    <dbReference type="NCBI Taxonomy" id="64517"/>
    <lineage>
        <taxon>Eukaryota</taxon>
        <taxon>Fungi</taxon>
        <taxon>Fungi incertae sedis</taxon>
        <taxon>Chytridiomycota</taxon>
        <taxon>Chytridiomycota incertae sedis</taxon>
        <taxon>Chytridiomycetes</taxon>
        <taxon>Rhizophlyctidales</taxon>
        <taxon>Rhizophlyctidaceae</taxon>
        <taxon>Rhizophlyctis</taxon>
    </lineage>
</organism>
<feature type="region of interest" description="Disordered" evidence="1">
    <location>
        <begin position="617"/>
        <end position="644"/>
    </location>
</feature>
<comment type="caution">
    <text evidence="2">The sequence shown here is derived from an EMBL/GenBank/DDBJ whole genome shotgun (WGS) entry which is preliminary data.</text>
</comment>
<dbReference type="PANTHER" id="PTHR46348">
    <property type="entry name" value="DELETED IN LUNG AND ESOPHAGEAL CANCER PROTEIN 1"/>
    <property type="match status" value="1"/>
</dbReference>
<feature type="compositionally biased region" description="Polar residues" evidence="1">
    <location>
        <begin position="551"/>
        <end position="567"/>
    </location>
</feature>
<protein>
    <submittedName>
        <fullName evidence="2">Deleted in lung and esophageal cancer protein 1</fullName>
    </submittedName>
</protein>
<reference evidence="2" key="1">
    <citation type="submission" date="2020-05" db="EMBL/GenBank/DDBJ databases">
        <title>Phylogenomic resolution of chytrid fungi.</title>
        <authorList>
            <person name="Stajich J.E."/>
            <person name="Amses K."/>
            <person name="Simmons R."/>
            <person name="Seto K."/>
            <person name="Myers J."/>
            <person name="Bonds A."/>
            <person name="Quandt C.A."/>
            <person name="Barry K."/>
            <person name="Liu P."/>
            <person name="Grigoriev I."/>
            <person name="Longcore J.E."/>
            <person name="James T.Y."/>
        </authorList>
    </citation>
    <scope>NUCLEOTIDE SEQUENCE</scope>
    <source>
        <strain evidence="2">JEL0318</strain>
    </source>
</reference>
<dbReference type="Pfam" id="PF23316">
    <property type="entry name" value="Ig_DLEC1_6th"/>
    <property type="match status" value="1"/>
</dbReference>
<feature type="compositionally biased region" description="Gly residues" evidence="1">
    <location>
        <begin position="623"/>
        <end position="635"/>
    </location>
</feature>
<feature type="region of interest" description="Disordered" evidence="1">
    <location>
        <begin position="840"/>
        <end position="896"/>
    </location>
</feature>